<gene>
    <name evidence="2" type="ORF">UV59_C0001G0033</name>
</gene>
<dbReference type="PANTHER" id="PTHR36973">
    <property type="entry name" value="SLL1456 PROTEIN-RELATED"/>
    <property type="match status" value="1"/>
</dbReference>
<dbReference type="InterPro" id="IPR053188">
    <property type="entry name" value="FkbM_Methyltransferase"/>
</dbReference>
<feature type="domain" description="Methyltransferase FkbM" evidence="1">
    <location>
        <begin position="44"/>
        <end position="222"/>
    </location>
</feature>
<dbReference type="EMBL" id="LCFB01000001">
    <property type="protein sequence ID" value="KKS86310.1"/>
    <property type="molecule type" value="Genomic_DNA"/>
</dbReference>
<evidence type="ECO:0000313" key="2">
    <source>
        <dbReference type="EMBL" id="KKS86310.1"/>
    </source>
</evidence>
<dbReference type="STRING" id="1618436.UV59_C0001G0033"/>
<dbReference type="Proteomes" id="UP000034543">
    <property type="component" value="Unassembled WGS sequence"/>
</dbReference>
<protein>
    <recommendedName>
        <fullName evidence="1">Methyltransferase FkbM domain-containing protein</fullName>
    </recommendedName>
</protein>
<evidence type="ECO:0000313" key="3">
    <source>
        <dbReference type="Proteomes" id="UP000034543"/>
    </source>
</evidence>
<proteinExistence type="predicted"/>
<dbReference type="Pfam" id="PF05050">
    <property type="entry name" value="Methyltransf_21"/>
    <property type="match status" value="1"/>
</dbReference>
<sequence>MRQILIPIGSTLKSQLYITMGRLLVDLKRILLFNKKSQPRIIIEVGSHRGDNNLLRECSWNNDRLYMFEPSPLGYKQLVNKITKFKQGNMIAINKAVSDFNGQAKFHISNYDACSSLNKFNKRVNDVWEDNLGKEGFHMIDKVTVDVIRLDKFITDNKIGHIDFLIIDAQGEDFKIVKSLGKYIKLCQKIQVEVCINKDPLYENQFSKQDIIKYMQKHGFKIEKSRTQSFNREENIIFRKKGGHH</sequence>
<dbReference type="NCBIfam" id="TIGR01444">
    <property type="entry name" value="fkbM_fam"/>
    <property type="match status" value="1"/>
</dbReference>
<comment type="caution">
    <text evidence="2">The sequence shown here is derived from an EMBL/GenBank/DDBJ whole genome shotgun (WGS) entry which is preliminary data.</text>
</comment>
<dbReference type="SUPFAM" id="SSF53335">
    <property type="entry name" value="S-adenosyl-L-methionine-dependent methyltransferases"/>
    <property type="match status" value="1"/>
</dbReference>
<name>A0A0G1CKH4_9BACT</name>
<dbReference type="InterPro" id="IPR006342">
    <property type="entry name" value="FkbM_mtfrase"/>
</dbReference>
<evidence type="ECO:0000259" key="1">
    <source>
        <dbReference type="Pfam" id="PF05050"/>
    </source>
</evidence>
<dbReference type="InterPro" id="IPR029063">
    <property type="entry name" value="SAM-dependent_MTases_sf"/>
</dbReference>
<organism evidence="2 3">
    <name type="scientific">Candidatus Gottesmanbacteria bacterium GW2011_GWA1_43_11</name>
    <dbReference type="NCBI Taxonomy" id="1618436"/>
    <lineage>
        <taxon>Bacteria</taxon>
        <taxon>Candidatus Gottesmaniibacteriota</taxon>
    </lineage>
</organism>
<dbReference type="AlphaFoldDB" id="A0A0G1CKH4"/>
<reference evidence="2 3" key="1">
    <citation type="journal article" date="2015" name="Nature">
        <title>rRNA introns, odd ribosomes, and small enigmatic genomes across a large radiation of phyla.</title>
        <authorList>
            <person name="Brown C.T."/>
            <person name="Hug L.A."/>
            <person name="Thomas B.C."/>
            <person name="Sharon I."/>
            <person name="Castelle C.J."/>
            <person name="Singh A."/>
            <person name="Wilkins M.J."/>
            <person name="Williams K.H."/>
            <person name="Banfield J.F."/>
        </authorList>
    </citation>
    <scope>NUCLEOTIDE SEQUENCE [LARGE SCALE GENOMIC DNA]</scope>
</reference>
<dbReference type="PANTHER" id="PTHR36973:SF4">
    <property type="entry name" value="NODULATION PROTEIN"/>
    <property type="match status" value="1"/>
</dbReference>
<accession>A0A0G1CKH4</accession>
<dbReference type="Gene3D" id="3.40.50.150">
    <property type="entry name" value="Vaccinia Virus protein VP39"/>
    <property type="match status" value="1"/>
</dbReference>
<dbReference type="GO" id="GO:0008171">
    <property type="term" value="F:O-methyltransferase activity"/>
    <property type="evidence" value="ECO:0007669"/>
    <property type="project" value="TreeGrafter"/>
</dbReference>